<dbReference type="Proteomes" id="UP001473302">
    <property type="component" value="Unassembled WGS sequence"/>
</dbReference>
<gene>
    <name evidence="1" type="ORF">MFLAVUS_001535</name>
</gene>
<keyword evidence="2" id="KW-1185">Reference proteome</keyword>
<reference evidence="1 2" key="1">
    <citation type="submission" date="2024-04" db="EMBL/GenBank/DDBJ databases">
        <title>genome sequences of Mucor flavus KT1a and Helicostylum pulchrum KT1b strains isolated from the surface of a dry-aged beef.</title>
        <authorList>
            <person name="Toyotome T."/>
            <person name="Hosono M."/>
            <person name="Torimaru M."/>
            <person name="Fukuda K."/>
            <person name="Mikami N."/>
        </authorList>
    </citation>
    <scope>NUCLEOTIDE SEQUENCE [LARGE SCALE GENOMIC DNA]</scope>
    <source>
        <strain evidence="1 2">KT1a</strain>
    </source>
</reference>
<organism evidence="1 2">
    <name type="scientific">Mucor flavus</name>
    <dbReference type="NCBI Taxonomy" id="439312"/>
    <lineage>
        <taxon>Eukaryota</taxon>
        <taxon>Fungi</taxon>
        <taxon>Fungi incertae sedis</taxon>
        <taxon>Mucoromycota</taxon>
        <taxon>Mucoromycotina</taxon>
        <taxon>Mucoromycetes</taxon>
        <taxon>Mucorales</taxon>
        <taxon>Mucorineae</taxon>
        <taxon>Mucoraceae</taxon>
        <taxon>Mucor</taxon>
    </lineage>
</organism>
<accession>A0ABP9YMS5</accession>
<proteinExistence type="predicted"/>
<evidence type="ECO:0000313" key="1">
    <source>
        <dbReference type="EMBL" id="GAA5808151.1"/>
    </source>
</evidence>
<name>A0ABP9YMS5_9FUNG</name>
<comment type="caution">
    <text evidence="1">The sequence shown here is derived from an EMBL/GenBank/DDBJ whole genome shotgun (WGS) entry which is preliminary data.</text>
</comment>
<evidence type="ECO:0000313" key="2">
    <source>
        <dbReference type="Proteomes" id="UP001473302"/>
    </source>
</evidence>
<dbReference type="EMBL" id="BAABUK010000003">
    <property type="protein sequence ID" value="GAA5808151.1"/>
    <property type="molecule type" value="Genomic_DNA"/>
</dbReference>
<sequence length="59" mass="6505">MAPLKAIGEGYGRMATDSLHAVLNKFGCHVSYETVLESPTLNRDDFYEASFKPKISKLG</sequence>
<protein>
    <submittedName>
        <fullName evidence="1">Uncharacterized protein</fullName>
    </submittedName>
</protein>